<protein>
    <submittedName>
        <fullName evidence="1">Uncharacterized protein</fullName>
    </submittedName>
</protein>
<reference evidence="1" key="1">
    <citation type="journal article" date="2017" name="Science">
        <title>Giant viruses with an expanded complement of translation system components.</title>
        <authorList>
            <person name="Schulz F."/>
            <person name="Yutin N."/>
            <person name="Ivanova N.N."/>
            <person name="Ortega D.R."/>
            <person name="Lee T.K."/>
            <person name="Vierheilig J."/>
            <person name="Daims H."/>
            <person name="Horn M."/>
            <person name="Wagner M."/>
            <person name="Jensen G.J."/>
            <person name="Kyrpides N.C."/>
            <person name="Koonin E.V."/>
            <person name="Woyke T."/>
        </authorList>
    </citation>
    <scope>NUCLEOTIDE SEQUENCE</scope>
    <source>
        <strain evidence="1">ILV1</strain>
    </source>
</reference>
<dbReference type="Pfam" id="PF19063">
    <property type="entry name" value="DUF5759"/>
    <property type="match status" value="1"/>
</dbReference>
<gene>
    <name evidence="1" type="ORF">Indivirus_1_9</name>
</gene>
<dbReference type="InterPro" id="IPR043977">
    <property type="entry name" value="DUF5759"/>
</dbReference>
<evidence type="ECO:0000313" key="1">
    <source>
        <dbReference type="EMBL" id="ARF09386.1"/>
    </source>
</evidence>
<dbReference type="EMBL" id="KY684085">
    <property type="protein sequence ID" value="ARF09386.1"/>
    <property type="molecule type" value="Genomic_DNA"/>
</dbReference>
<name>A0A1V0SCF3_9VIRU</name>
<accession>A0A1V0SCF3</accession>
<sequence>MDKINISNLFPGKVNQNNYRPLDVHSLYSITEKKQKKINFNLERLTKLREERKMKVIEQYEKVFNLCLNKINLANNLNKVELVYEVPEAVYGSFEYKPIDCLFYISEKLKKMNIETMILNECSIYITWINLCESNNT</sequence>
<organism evidence="1">
    <name type="scientific">Indivirus ILV1</name>
    <dbReference type="NCBI Taxonomy" id="1977633"/>
    <lineage>
        <taxon>Viruses</taxon>
        <taxon>Varidnaviria</taxon>
        <taxon>Bamfordvirae</taxon>
        <taxon>Nucleocytoviricota</taxon>
        <taxon>Megaviricetes</taxon>
        <taxon>Imitervirales</taxon>
        <taxon>Mimiviridae</taxon>
        <taxon>Klosneuvirinae</taxon>
        <taxon>Indivirus</taxon>
    </lineage>
</organism>
<proteinExistence type="predicted"/>